<name>A0ABY8EVL5_MALFU</name>
<evidence type="ECO:0000256" key="1">
    <source>
        <dbReference type="ARBA" id="ARBA00004370"/>
    </source>
</evidence>
<dbReference type="InterPro" id="IPR044839">
    <property type="entry name" value="NDR1-like"/>
</dbReference>
<protein>
    <recommendedName>
        <fullName evidence="7">Late embryogenesis abundant protein LEA-2 subgroup domain-containing protein</fullName>
    </recommendedName>
</protein>
<dbReference type="PANTHER" id="PTHR31234">
    <property type="entry name" value="LATE EMBRYOGENESIS ABUNDANT (LEA) HYDROXYPROLINE-RICH GLYCOPROTEIN FAMILY"/>
    <property type="match status" value="1"/>
</dbReference>
<organism evidence="5 6">
    <name type="scientific">Malassezia furfur</name>
    <name type="common">Pityriasis versicolor infection agent</name>
    <name type="synonym">Pityrosporum furfur</name>
    <dbReference type="NCBI Taxonomy" id="55194"/>
    <lineage>
        <taxon>Eukaryota</taxon>
        <taxon>Fungi</taxon>
        <taxon>Dikarya</taxon>
        <taxon>Basidiomycota</taxon>
        <taxon>Ustilaginomycotina</taxon>
        <taxon>Malasseziomycetes</taxon>
        <taxon>Malasseziales</taxon>
        <taxon>Malasseziaceae</taxon>
        <taxon>Malassezia</taxon>
    </lineage>
</organism>
<feature type="region of interest" description="Disordered" evidence="3">
    <location>
        <begin position="69"/>
        <end position="91"/>
    </location>
</feature>
<keyword evidence="2 4" id="KW-0472">Membrane</keyword>
<evidence type="ECO:0000313" key="5">
    <source>
        <dbReference type="EMBL" id="WFD49571.1"/>
    </source>
</evidence>
<accession>A0ABY8EVL5</accession>
<dbReference type="EMBL" id="CP046238">
    <property type="protein sequence ID" value="WFD49571.1"/>
    <property type="molecule type" value="Genomic_DNA"/>
</dbReference>
<keyword evidence="6" id="KW-1185">Reference proteome</keyword>
<evidence type="ECO:0000256" key="4">
    <source>
        <dbReference type="SAM" id="Phobius"/>
    </source>
</evidence>
<reference evidence="5 6" key="1">
    <citation type="journal article" date="2020" name="Elife">
        <title>Loss of centromere function drives karyotype evolution in closely related Malassezia species.</title>
        <authorList>
            <person name="Sankaranarayanan S.R."/>
            <person name="Ianiri G."/>
            <person name="Coelho M.A."/>
            <person name="Reza M.H."/>
            <person name="Thimmappa B.C."/>
            <person name="Ganguly P."/>
            <person name="Vadnala R.N."/>
            <person name="Sun S."/>
            <person name="Siddharthan R."/>
            <person name="Tellgren-Roth C."/>
            <person name="Dawson T.L."/>
            <person name="Heitman J."/>
            <person name="Sanyal K."/>
        </authorList>
    </citation>
    <scope>NUCLEOTIDE SEQUENCE [LARGE SCALE GENOMIC DNA]</scope>
    <source>
        <strain evidence="5">CBS14141</strain>
    </source>
</reference>
<keyword evidence="4" id="KW-1133">Transmembrane helix</keyword>
<evidence type="ECO:0000313" key="6">
    <source>
        <dbReference type="Proteomes" id="UP000818624"/>
    </source>
</evidence>
<proteinExistence type="predicted"/>
<sequence length="381" mass="42547">MPPGAPRARAVLLHLDARRRTMSRPLPAPPVPHEYESHPVPVNNQPMYLQPYHDTPTYAADDSFARHSSTSFQDEAKAHEQPSAFEESTQHHGNAEEAYYAPAMYDASPSPKHRNGIWSYEDRRAFQRQPWWAKLLRVAAFIFFFGLIVALSVVMLIAIFLRPPNIGLQSLDFPNSASQVEIQDQSFAVNASLTAVIANPNYISARIKNLTAVPYDPSVRSMPLGNCNVPQKTIEARKNTTLTIPCRLSYNVQDDSNLSVIKDVVNRCGLVQGSSKQNLQILFDSHVTIQFLAFNIPISISPTVSTECPVTRKEVKQALGDHADILGQLGLGNLARRDEVPDEPRVPFHERLRALAMRVLRTLTRGPEDFETDPALHDSSL</sequence>
<evidence type="ECO:0008006" key="7">
    <source>
        <dbReference type="Google" id="ProtNLM"/>
    </source>
</evidence>
<dbReference type="Proteomes" id="UP000818624">
    <property type="component" value="Chromosome 5"/>
</dbReference>
<evidence type="ECO:0000256" key="2">
    <source>
        <dbReference type="ARBA" id="ARBA00023136"/>
    </source>
</evidence>
<feature type="transmembrane region" description="Helical" evidence="4">
    <location>
        <begin position="138"/>
        <end position="161"/>
    </location>
</feature>
<dbReference type="Gene3D" id="2.60.40.1820">
    <property type="match status" value="1"/>
</dbReference>
<comment type="subcellular location">
    <subcellularLocation>
        <location evidence="1">Membrane</location>
    </subcellularLocation>
</comment>
<keyword evidence="4" id="KW-0812">Transmembrane</keyword>
<dbReference type="PANTHER" id="PTHR31234:SF2">
    <property type="entry name" value="OS05G0199100 PROTEIN"/>
    <property type="match status" value="1"/>
</dbReference>
<evidence type="ECO:0000256" key="3">
    <source>
        <dbReference type="SAM" id="MobiDB-lite"/>
    </source>
</evidence>
<gene>
    <name evidence="5" type="ORF">GLX27_004254</name>
</gene>